<sequence length="196" mass="20094">MAVISDLYFGNNAKRTHICPSIVDLVLGEVSLFVEPVDDLGDTLFDRLLVGLDGDLGAFGLLVRGRDASELLDLTSAGLLVEALGVTLLSDLEGNVDEDLDKRDSLVTTLVGLGVQLTGDLTVSSVLVEAEADVVAVETVGGDAEVEEVLLEGSSDSGLARGRKAGEPDGEAALTTELVALTAGEGRVPGDVAGSC</sequence>
<organism evidence="1 2">
    <name type="scientific">Fusarium decemcellulare</name>
    <dbReference type="NCBI Taxonomy" id="57161"/>
    <lineage>
        <taxon>Eukaryota</taxon>
        <taxon>Fungi</taxon>
        <taxon>Dikarya</taxon>
        <taxon>Ascomycota</taxon>
        <taxon>Pezizomycotina</taxon>
        <taxon>Sordariomycetes</taxon>
        <taxon>Hypocreomycetidae</taxon>
        <taxon>Hypocreales</taxon>
        <taxon>Nectriaceae</taxon>
        <taxon>Fusarium</taxon>
        <taxon>Fusarium decemcellulare species complex</taxon>
    </lineage>
</organism>
<evidence type="ECO:0000313" key="2">
    <source>
        <dbReference type="Proteomes" id="UP001148629"/>
    </source>
</evidence>
<protein>
    <submittedName>
        <fullName evidence="1">Uncharacterized protein</fullName>
    </submittedName>
</protein>
<proteinExistence type="predicted"/>
<accession>A0ACC1RD02</accession>
<name>A0ACC1RD02_9HYPO</name>
<keyword evidence="2" id="KW-1185">Reference proteome</keyword>
<dbReference type="EMBL" id="JANRMS010005004">
    <property type="protein sequence ID" value="KAJ3504335.1"/>
    <property type="molecule type" value="Genomic_DNA"/>
</dbReference>
<evidence type="ECO:0000313" key="1">
    <source>
        <dbReference type="EMBL" id="KAJ3504335.1"/>
    </source>
</evidence>
<dbReference type="Proteomes" id="UP001148629">
    <property type="component" value="Unassembled WGS sequence"/>
</dbReference>
<gene>
    <name evidence="1" type="ORF">NM208_g16352</name>
</gene>
<reference evidence="1" key="1">
    <citation type="submission" date="2022-08" db="EMBL/GenBank/DDBJ databases">
        <title>Genome Sequence of Fusarium decemcellulare.</title>
        <authorList>
            <person name="Buettner E."/>
        </authorList>
    </citation>
    <scope>NUCLEOTIDE SEQUENCE</scope>
    <source>
        <strain evidence="1">Babe19</strain>
    </source>
</reference>
<comment type="caution">
    <text evidence="1">The sequence shown here is derived from an EMBL/GenBank/DDBJ whole genome shotgun (WGS) entry which is preliminary data.</text>
</comment>